<feature type="compositionally biased region" description="Polar residues" evidence="1">
    <location>
        <begin position="59"/>
        <end position="75"/>
    </location>
</feature>
<reference evidence="3" key="1">
    <citation type="journal article" date="2019" name="Int. J. Syst. Evol. Microbiol.">
        <title>The Global Catalogue of Microorganisms (GCM) 10K type strain sequencing project: providing services to taxonomists for standard genome sequencing and annotation.</title>
        <authorList>
            <consortium name="The Broad Institute Genomics Platform"/>
            <consortium name="The Broad Institute Genome Sequencing Center for Infectious Disease"/>
            <person name="Wu L."/>
            <person name="Ma J."/>
        </authorList>
    </citation>
    <scope>NUCLEOTIDE SEQUENCE [LARGE SCALE GENOMIC DNA]</scope>
    <source>
        <strain evidence="3">KCTC 32239</strain>
    </source>
</reference>
<proteinExistence type="predicted"/>
<name>A0ABQ3B4A4_9GAMM</name>
<evidence type="ECO:0000313" key="3">
    <source>
        <dbReference type="Proteomes" id="UP000619761"/>
    </source>
</evidence>
<evidence type="ECO:0000313" key="2">
    <source>
        <dbReference type="EMBL" id="GGY77731.1"/>
    </source>
</evidence>
<comment type="caution">
    <text evidence="2">The sequence shown here is derived from an EMBL/GenBank/DDBJ whole genome shotgun (WGS) entry which is preliminary data.</text>
</comment>
<gene>
    <name evidence="2" type="ORF">GCM10011613_22880</name>
</gene>
<protein>
    <submittedName>
        <fullName evidence="2">Uncharacterized protein</fullName>
    </submittedName>
</protein>
<feature type="compositionally biased region" description="Polar residues" evidence="1">
    <location>
        <begin position="40"/>
        <end position="50"/>
    </location>
</feature>
<sequence length="97" mass="10692">MVIGDFVGYSTYGQGSVYTQKPQAQVRPAVTLDAERDPQTPHQYSVTTKPQVIPPPEPTTDTKSSGKKANQNTDPASRAFLAVANYRPTYHRIDIEV</sequence>
<dbReference type="RefSeq" id="WP_189418726.1">
    <property type="nucleotide sequence ID" value="NZ_BMYZ01000002.1"/>
</dbReference>
<organism evidence="2 3">
    <name type="scientific">Cellvibrio zantedeschiae</name>
    <dbReference type="NCBI Taxonomy" id="1237077"/>
    <lineage>
        <taxon>Bacteria</taxon>
        <taxon>Pseudomonadati</taxon>
        <taxon>Pseudomonadota</taxon>
        <taxon>Gammaproteobacteria</taxon>
        <taxon>Cellvibrionales</taxon>
        <taxon>Cellvibrionaceae</taxon>
        <taxon>Cellvibrio</taxon>
    </lineage>
</organism>
<dbReference type="EMBL" id="BMYZ01000002">
    <property type="protein sequence ID" value="GGY77731.1"/>
    <property type="molecule type" value="Genomic_DNA"/>
</dbReference>
<feature type="region of interest" description="Disordered" evidence="1">
    <location>
        <begin position="35"/>
        <end position="79"/>
    </location>
</feature>
<evidence type="ECO:0000256" key="1">
    <source>
        <dbReference type="SAM" id="MobiDB-lite"/>
    </source>
</evidence>
<dbReference type="Proteomes" id="UP000619761">
    <property type="component" value="Unassembled WGS sequence"/>
</dbReference>
<keyword evidence="3" id="KW-1185">Reference proteome</keyword>
<accession>A0ABQ3B4A4</accession>